<dbReference type="GO" id="GO:0004553">
    <property type="term" value="F:hydrolase activity, hydrolyzing O-glycosyl compounds"/>
    <property type="evidence" value="ECO:0007669"/>
    <property type="project" value="InterPro"/>
</dbReference>
<dbReference type="GO" id="GO:0000272">
    <property type="term" value="P:polysaccharide catabolic process"/>
    <property type="evidence" value="ECO:0007669"/>
    <property type="project" value="InterPro"/>
</dbReference>
<proteinExistence type="predicted"/>
<dbReference type="InterPro" id="IPR003343">
    <property type="entry name" value="Big_2"/>
</dbReference>
<evidence type="ECO:0000313" key="3">
    <source>
        <dbReference type="EMBL" id="NZA38946.1"/>
    </source>
</evidence>
<feature type="domain" description="Dockerin" evidence="2">
    <location>
        <begin position="339"/>
        <end position="405"/>
    </location>
</feature>
<dbReference type="Pfam" id="PF00404">
    <property type="entry name" value="Dockerin_1"/>
    <property type="match status" value="1"/>
</dbReference>
<gene>
    <name evidence="3" type="ORF">H0N91_12615</name>
</gene>
<dbReference type="CDD" id="cd14256">
    <property type="entry name" value="Dockerin_I"/>
    <property type="match status" value="1"/>
</dbReference>
<organism evidence="3 4">
    <name type="scientific">Eubacterium callanderi</name>
    <dbReference type="NCBI Taxonomy" id="53442"/>
    <lineage>
        <taxon>Bacteria</taxon>
        <taxon>Bacillati</taxon>
        <taxon>Bacillota</taxon>
        <taxon>Clostridia</taxon>
        <taxon>Eubacteriales</taxon>
        <taxon>Eubacteriaceae</taxon>
        <taxon>Eubacterium</taxon>
    </lineage>
</organism>
<dbReference type="Pfam" id="PF14478">
    <property type="entry name" value="DUF4430"/>
    <property type="match status" value="1"/>
</dbReference>
<dbReference type="EMBL" id="JACCKS010000014">
    <property type="protein sequence ID" value="NZA38946.1"/>
    <property type="molecule type" value="Genomic_DNA"/>
</dbReference>
<dbReference type="Proteomes" id="UP000586254">
    <property type="component" value="Unassembled WGS sequence"/>
</dbReference>
<dbReference type="PROSITE" id="PS51766">
    <property type="entry name" value="DOCKERIN"/>
    <property type="match status" value="1"/>
</dbReference>
<dbReference type="SUPFAM" id="SSF49373">
    <property type="entry name" value="Invasin/intimin cell-adhesion fragments"/>
    <property type="match status" value="1"/>
</dbReference>
<dbReference type="RefSeq" id="WP_180493632.1">
    <property type="nucleotide sequence ID" value="NZ_JACCKS010000014.1"/>
</dbReference>
<dbReference type="SUPFAM" id="SSF63446">
    <property type="entry name" value="Type I dockerin domain"/>
    <property type="match status" value="1"/>
</dbReference>
<protein>
    <submittedName>
        <fullName evidence="3">Ig-like domain-containing protein</fullName>
    </submittedName>
</protein>
<evidence type="ECO:0000256" key="1">
    <source>
        <dbReference type="SAM" id="SignalP"/>
    </source>
</evidence>
<dbReference type="AlphaFoldDB" id="A0A853JN56"/>
<evidence type="ECO:0000259" key="2">
    <source>
        <dbReference type="PROSITE" id="PS51766"/>
    </source>
</evidence>
<feature type="chain" id="PRO_5032868713" evidence="1">
    <location>
        <begin position="32"/>
        <end position="405"/>
    </location>
</feature>
<comment type="caution">
    <text evidence="3">The sequence shown here is derived from an EMBL/GenBank/DDBJ whole genome shotgun (WGS) entry which is preliminary data.</text>
</comment>
<dbReference type="InterPro" id="IPR002105">
    <property type="entry name" value="Dockerin_1_rpt"/>
</dbReference>
<name>A0A853JN56_9FIRM</name>
<reference evidence="3 4" key="1">
    <citation type="submission" date="2020-07" db="EMBL/GenBank/DDBJ databases">
        <title>Organ Donor 1.</title>
        <authorList>
            <person name="Marsh A.J."/>
            <person name="Azcarate-Peril M.A."/>
        </authorList>
    </citation>
    <scope>NUCLEOTIDE SEQUENCE [LARGE SCALE GENOMIC DNA]</scope>
    <source>
        <strain evidence="3 4">AMC0717</strain>
    </source>
</reference>
<dbReference type="InterPro" id="IPR027954">
    <property type="entry name" value="Transcobalamin-like_C"/>
</dbReference>
<dbReference type="InterPro" id="IPR008964">
    <property type="entry name" value="Invasin/intimin_cell_adhesion"/>
</dbReference>
<dbReference type="InterPro" id="IPR016134">
    <property type="entry name" value="Dockerin_dom"/>
</dbReference>
<accession>A0A853JN56</accession>
<sequence>MINRHIKRQKRKIISLFLVFALLFTVTPVQAAEQPVGEITFSIEKFTIGQGYFLEPQIVPIYPGDTYKSVLDRTIGEEGYITKSTSASGFYLAAIKNADLTGKAEIPRYISEADPLAPSTEVNVGNEAVPDLGEFAYGKDAGWVYSVNGSFPTVGMGACSPEDGDVMRLQFSVYGLGGDVGNNNMGASCLPVAKRESLTKAMASFNKNRDKKELLKKPWIREAYDNAMNVLVDLEEPQASVDKALSWLNHAAASEKLAGIRLSETEKTMQYGETGKLTVVFEPSECAVPEGVRWKSSDNTVAWVEQDGTIYADMDGTAVITAEIGDYKTSCEVTVKVQEGQMLGDVDNDGRITSSDALLALQASVGKINLDVGAMTAADVDRDGEITSSDALQILQYSVGKINRF</sequence>
<evidence type="ECO:0000313" key="4">
    <source>
        <dbReference type="Proteomes" id="UP000586254"/>
    </source>
</evidence>
<dbReference type="InterPro" id="IPR036439">
    <property type="entry name" value="Dockerin_dom_sf"/>
</dbReference>
<feature type="signal peptide" evidence="1">
    <location>
        <begin position="1"/>
        <end position="31"/>
    </location>
</feature>
<dbReference type="Gene3D" id="1.10.1330.10">
    <property type="entry name" value="Dockerin domain"/>
    <property type="match status" value="1"/>
</dbReference>
<dbReference type="Gene3D" id="2.60.40.1080">
    <property type="match status" value="1"/>
</dbReference>
<keyword evidence="1" id="KW-0732">Signal</keyword>
<dbReference type="Pfam" id="PF02368">
    <property type="entry name" value="Big_2"/>
    <property type="match status" value="1"/>
</dbReference>